<dbReference type="Pfam" id="PF07350">
    <property type="entry name" value="Gig2-like"/>
    <property type="match status" value="1"/>
</dbReference>
<dbReference type="Gene3D" id="3.40.640.10">
    <property type="entry name" value="Type I PLP-dependent aspartate aminotransferase-like (Major domain)"/>
    <property type="match status" value="1"/>
</dbReference>
<dbReference type="GO" id="GO:0019346">
    <property type="term" value="P:transsulfuration"/>
    <property type="evidence" value="ECO:0007669"/>
    <property type="project" value="InterPro"/>
</dbReference>
<dbReference type="PANTHER" id="PTHR30613">
    <property type="entry name" value="UNCHARACTERIZED PROTEIN YBIU-RELATED"/>
    <property type="match status" value="1"/>
</dbReference>
<reference evidence="4 5" key="3">
    <citation type="journal article" date="2015" name="Genome Announc.">
        <title>Draft Genome Sequence of the Archiascomycetous Yeast Saitoella complicata.</title>
        <authorList>
            <person name="Yamauchi K."/>
            <person name="Kondo S."/>
            <person name="Hamamoto M."/>
            <person name="Takahashi Y."/>
            <person name="Ogura Y."/>
            <person name="Hayashi T."/>
            <person name="Nishida H."/>
        </authorList>
    </citation>
    <scope>NUCLEOTIDE SEQUENCE [LARGE SCALE GENOMIC DNA]</scope>
    <source>
        <strain evidence="4 5">NRRL Y-17804</strain>
    </source>
</reference>
<dbReference type="GO" id="GO:0003824">
    <property type="term" value="F:catalytic activity"/>
    <property type="evidence" value="ECO:0007669"/>
    <property type="project" value="UniProtKB-ARBA"/>
</dbReference>
<comment type="cofactor">
    <cofactor evidence="1">
        <name>pyridoxal 5'-phosphate</name>
        <dbReference type="ChEBI" id="CHEBI:597326"/>
    </cofactor>
</comment>
<dbReference type="InterPro" id="IPR000277">
    <property type="entry name" value="Cys/Met-Metab_PyrdxlP-dep_enz"/>
</dbReference>
<evidence type="ECO:0000256" key="3">
    <source>
        <dbReference type="SAM" id="MobiDB-lite"/>
    </source>
</evidence>
<dbReference type="SUPFAM" id="SSF53383">
    <property type="entry name" value="PLP-dependent transferases"/>
    <property type="match status" value="1"/>
</dbReference>
<accession>A0A0E9NBG8</accession>
<comment type="caution">
    <text evidence="4">The sequence shown here is derived from an EMBL/GenBank/DDBJ whole genome shotgun (WGS) entry which is preliminary data.</text>
</comment>
<keyword evidence="5" id="KW-1185">Reference proteome</keyword>
<feature type="compositionally biased region" description="Polar residues" evidence="3">
    <location>
        <begin position="525"/>
        <end position="540"/>
    </location>
</feature>
<dbReference type="InterPro" id="IPR027443">
    <property type="entry name" value="IPNS-like_sf"/>
</dbReference>
<evidence type="ECO:0000313" key="5">
    <source>
        <dbReference type="Proteomes" id="UP000033140"/>
    </source>
</evidence>
<evidence type="ECO:0000256" key="2">
    <source>
        <dbReference type="ARBA" id="ARBA00022898"/>
    </source>
</evidence>
<dbReference type="SUPFAM" id="SSF51197">
    <property type="entry name" value="Clavaminate synthase-like"/>
    <property type="match status" value="1"/>
</dbReference>
<evidence type="ECO:0000256" key="1">
    <source>
        <dbReference type="ARBA" id="ARBA00001933"/>
    </source>
</evidence>
<name>A0A0E9NBG8_SAICN</name>
<dbReference type="Pfam" id="PF01053">
    <property type="entry name" value="Cys_Met_Meta_PP"/>
    <property type="match status" value="1"/>
</dbReference>
<evidence type="ECO:0000313" key="4">
    <source>
        <dbReference type="EMBL" id="GAO47222.1"/>
    </source>
</evidence>
<gene>
    <name evidence="4" type="ORF">G7K_1432-t1</name>
</gene>
<keyword evidence="2" id="KW-0663">Pyridoxal phosphate</keyword>
<dbReference type="InterPro" id="IPR015424">
    <property type="entry name" value="PyrdxlP-dep_Trfase"/>
</dbReference>
<dbReference type="GO" id="GO:0030170">
    <property type="term" value="F:pyridoxal phosphate binding"/>
    <property type="evidence" value="ECO:0007669"/>
    <property type="project" value="InterPro"/>
</dbReference>
<reference evidence="4 5" key="2">
    <citation type="journal article" date="2014" name="J. Gen. Appl. Microbiol.">
        <title>The early diverging ascomycetous budding yeast Saitoella complicata has three histone deacetylases belonging to the Clr6, Hos2, and Rpd3 lineages.</title>
        <authorList>
            <person name="Nishida H."/>
            <person name="Matsumoto T."/>
            <person name="Kondo S."/>
            <person name="Hamamoto M."/>
            <person name="Yoshikawa H."/>
        </authorList>
    </citation>
    <scope>NUCLEOTIDE SEQUENCE [LARGE SCALE GENOMIC DNA]</scope>
    <source>
        <strain evidence="4 5">NRRL Y-17804</strain>
    </source>
</reference>
<dbReference type="InterPro" id="IPR015421">
    <property type="entry name" value="PyrdxlP-dep_Trfase_major"/>
</dbReference>
<proteinExistence type="predicted"/>
<dbReference type="FunFam" id="3.40.640.10:FF:000046">
    <property type="entry name" value="Cystathionine gamma-lyase"/>
    <property type="match status" value="1"/>
</dbReference>
<reference evidence="4 5" key="1">
    <citation type="journal article" date="2011" name="J. Gen. Appl. Microbiol.">
        <title>Draft genome sequencing of the enigmatic yeast Saitoella complicata.</title>
        <authorList>
            <person name="Nishida H."/>
            <person name="Hamamoto M."/>
            <person name="Sugiyama J."/>
        </authorList>
    </citation>
    <scope>NUCLEOTIDE SEQUENCE [LARGE SCALE GENOMIC DNA]</scope>
    <source>
        <strain evidence="4 5">NRRL Y-17804</strain>
    </source>
</reference>
<feature type="compositionally biased region" description="Basic and acidic residues" evidence="3">
    <location>
        <begin position="447"/>
        <end position="457"/>
    </location>
</feature>
<feature type="compositionally biased region" description="Pro residues" evidence="3">
    <location>
        <begin position="490"/>
        <end position="504"/>
    </location>
</feature>
<feature type="region of interest" description="Disordered" evidence="3">
    <location>
        <begin position="435"/>
        <end position="457"/>
    </location>
</feature>
<dbReference type="EMBL" id="BACD03000008">
    <property type="protein sequence ID" value="GAO47222.1"/>
    <property type="molecule type" value="Genomic_DNA"/>
</dbReference>
<dbReference type="Proteomes" id="UP000033140">
    <property type="component" value="Unassembled WGS sequence"/>
</dbReference>
<dbReference type="Gene3D" id="2.60.120.330">
    <property type="entry name" value="B-lactam Antibiotic, Isopenicillin N Synthase, Chain"/>
    <property type="match status" value="1"/>
</dbReference>
<feature type="region of interest" description="Disordered" evidence="3">
    <location>
        <begin position="484"/>
        <end position="543"/>
    </location>
</feature>
<protein>
    <submittedName>
        <fullName evidence="4">Uncharacterized protein</fullName>
    </submittedName>
</protein>
<organism evidence="4 5">
    <name type="scientific">Saitoella complicata (strain BCRC 22490 / CBS 7301 / JCM 7358 / NBRC 10748 / NRRL Y-17804)</name>
    <dbReference type="NCBI Taxonomy" id="698492"/>
    <lineage>
        <taxon>Eukaryota</taxon>
        <taxon>Fungi</taxon>
        <taxon>Dikarya</taxon>
        <taxon>Ascomycota</taxon>
        <taxon>Taphrinomycotina</taxon>
        <taxon>Taphrinomycotina incertae sedis</taxon>
        <taxon>Saitoella</taxon>
    </lineage>
</organism>
<dbReference type="InterPro" id="IPR010856">
    <property type="entry name" value="Gig2-like"/>
</dbReference>
<dbReference type="AlphaFoldDB" id="A0A0E9NBG8"/>
<sequence>MYRVTRFNNATLTSVLNGGGKRSMQMATTSTMAKKEGDISSVFASLSGGPAKPLPERFATLKEQIVGSSPEQRDALEQSWHRLINRLDQGLEEIIARGSSVIPELEFADLEASEVSKDVVEEIKKRGSVVIHNVIEPSQALKYKSDIKGYIKANPSTKAFPAHDPQVYELYHSQAQIAARSHPNLLQTQKFLLGLWDSTSSSSSSQDHLDTTQPLTYLDRLRIRTPGDTSFALGPHIDGGGVERWEDPGYRSLYAPILSGNWEAYDPFNARARLGVRMDMYDGAGACSMFRMWQGWMSMSDVGAREGTLLLLPLLREVTAYFILRPFFAPRSSRSGLRDWRFVGGEESALHGATPGMAQELTKELHPHLRLGETMTHIPRVRPGSYVAWHCDAIHAVDSSHTGTSDSSVLYIPAAPDCGLNRAYLERQREAFEGGVPPPDFPGGKGESGHVGRGTRGDLERLGGIEGMKAMGLPPTSTESIACLPGLSGCPPPPPPPPPPPLPPTDREPYINRSYPLSLSLSSSMTQLKSGPTSSPNGSTVPAVEPIKVRPDPSYADFSTLAIHAGQAPDPLTGAVIPPLSLTTTFAHSAPGVQISDYSYARGGNPTRTALVEQICALEKAEWGVVFSSGVAVVNAVTQLVKPGGGGRIVCSADVYGGTRRYLTKVGREVNGYDVTFVDLSGSEEEVTARLLPHLVEGLGMIWLETPSNPLLNIIDIPLISSLLTQHSPSTILVVDNTFLSPYLQRPLLLGATIAVHSATKHLGGHSDALLGAAVTNSEEIGTRLGFLANTLGGVPSPWDTYLVTRGIKTLALRMEKACETASVIARTLDGLGCPVIYPGLPTHRHHALSNTQSRHPGPLLSIDLTLPPHGASSTSSSSPAAAAAAKLFISHLKLFTLAESLGGVESLVSVPSAMTHASVPEAGVKGGVVRVSVGCEEGGELVRDLVGGWREVVKEYPELRGGEWNANGNGE</sequence>
<dbReference type="Gene3D" id="3.90.1150.10">
    <property type="entry name" value="Aspartate Aminotransferase, domain 1"/>
    <property type="match status" value="1"/>
</dbReference>
<dbReference type="InterPro" id="IPR015422">
    <property type="entry name" value="PyrdxlP-dep_Trfase_small"/>
</dbReference>
<dbReference type="STRING" id="698492.A0A0E9NBG8"/>
<dbReference type="PANTHER" id="PTHR30613:SF1">
    <property type="entry name" value="DUF1479 DOMAIN PROTEIN (AFU_ORTHOLOGUE AFUA_5G09280)"/>
    <property type="match status" value="1"/>
</dbReference>